<name>A0A118DNL4_9BURK</name>
<comment type="catalytic activity">
    <reaction evidence="8">
        <text>3-phosphoshikimate + phosphoenolpyruvate = 5-O-(1-carboxyvinyl)-3-phosphoshikimate + phosphate</text>
        <dbReference type="Rhea" id="RHEA:21256"/>
        <dbReference type="ChEBI" id="CHEBI:43474"/>
        <dbReference type="ChEBI" id="CHEBI:57701"/>
        <dbReference type="ChEBI" id="CHEBI:58702"/>
        <dbReference type="ChEBI" id="CHEBI:145989"/>
        <dbReference type="EC" id="2.5.1.19"/>
    </reaction>
    <physiologicalReaction direction="left-to-right" evidence="8">
        <dbReference type="Rhea" id="RHEA:21257"/>
    </physiologicalReaction>
</comment>
<dbReference type="InterPro" id="IPR006264">
    <property type="entry name" value="EPSP_synthase"/>
</dbReference>
<dbReference type="Gene3D" id="3.65.10.10">
    <property type="entry name" value="Enolpyruvate transferase domain"/>
    <property type="match status" value="2"/>
</dbReference>
<evidence type="ECO:0000256" key="4">
    <source>
        <dbReference type="ARBA" id="ARBA00022605"/>
    </source>
</evidence>
<evidence type="ECO:0000259" key="9">
    <source>
        <dbReference type="Pfam" id="PF00275"/>
    </source>
</evidence>
<dbReference type="Proteomes" id="UP000062788">
    <property type="component" value="Unassembled WGS sequence"/>
</dbReference>
<evidence type="ECO:0000256" key="3">
    <source>
        <dbReference type="ARBA" id="ARBA00012450"/>
    </source>
</evidence>
<protein>
    <recommendedName>
        <fullName evidence="3">3-phosphoshikimate 1-carboxyvinyltransferase</fullName>
        <ecNumber evidence="3">2.5.1.19</ecNumber>
    </recommendedName>
    <alternativeName>
        <fullName evidence="7">5-enolpyruvylshikimate-3-phosphate synthase</fullName>
    </alternativeName>
</protein>
<dbReference type="UniPathway" id="UPA00053">
    <property type="reaction ID" value="UER00089"/>
</dbReference>
<evidence type="ECO:0000313" key="11">
    <source>
        <dbReference type="Proteomes" id="UP000062788"/>
    </source>
</evidence>
<evidence type="ECO:0000256" key="6">
    <source>
        <dbReference type="ARBA" id="ARBA00023141"/>
    </source>
</evidence>
<dbReference type="EMBL" id="LOWA01000032">
    <property type="protein sequence ID" value="KVE26662.1"/>
    <property type="molecule type" value="Genomic_DNA"/>
</dbReference>
<dbReference type="AlphaFoldDB" id="A0A118DNL4"/>
<dbReference type="InterPro" id="IPR001986">
    <property type="entry name" value="Enolpyruvate_Tfrase_dom"/>
</dbReference>
<keyword evidence="5" id="KW-0808">Transferase</keyword>
<dbReference type="CDD" id="cd01556">
    <property type="entry name" value="EPSP_synthase"/>
    <property type="match status" value="1"/>
</dbReference>
<accession>A0A118DNL4</accession>
<evidence type="ECO:0000256" key="1">
    <source>
        <dbReference type="ARBA" id="ARBA00004811"/>
    </source>
</evidence>
<evidence type="ECO:0000256" key="2">
    <source>
        <dbReference type="ARBA" id="ARBA00009948"/>
    </source>
</evidence>
<proteinExistence type="inferred from homology"/>
<dbReference type="GO" id="GO:0008652">
    <property type="term" value="P:amino acid biosynthetic process"/>
    <property type="evidence" value="ECO:0007669"/>
    <property type="project" value="UniProtKB-KW"/>
</dbReference>
<dbReference type="RefSeq" id="WP_059517159.1">
    <property type="nucleotide sequence ID" value="NZ_LOWA01000032.1"/>
</dbReference>
<keyword evidence="6" id="KW-0057">Aromatic amino acid biosynthesis</keyword>
<evidence type="ECO:0000256" key="8">
    <source>
        <dbReference type="ARBA" id="ARBA00044633"/>
    </source>
</evidence>
<organism evidence="10 11">
    <name type="scientific">Burkholderia singularis</name>
    <dbReference type="NCBI Taxonomy" id="1503053"/>
    <lineage>
        <taxon>Bacteria</taxon>
        <taxon>Pseudomonadati</taxon>
        <taxon>Pseudomonadota</taxon>
        <taxon>Betaproteobacteria</taxon>
        <taxon>Burkholderiales</taxon>
        <taxon>Burkholderiaceae</taxon>
        <taxon>Burkholderia</taxon>
        <taxon>pseudomallei group</taxon>
    </lineage>
</organism>
<evidence type="ECO:0000313" key="10">
    <source>
        <dbReference type="EMBL" id="KVE26662.1"/>
    </source>
</evidence>
<dbReference type="Pfam" id="PF00275">
    <property type="entry name" value="EPSP_synthase"/>
    <property type="match status" value="1"/>
</dbReference>
<keyword evidence="11" id="KW-1185">Reference proteome</keyword>
<dbReference type="EC" id="2.5.1.19" evidence="3"/>
<comment type="pathway">
    <text evidence="1">Metabolic intermediate biosynthesis; chorismate biosynthesis; chorismate from D-erythrose 4-phosphate and phosphoenolpyruvate: step 6/7.</text>
</comment>
<reference evidence="10 11" key="1">
    <citation type="submission" date="2015-11" db="EMBL/GenBank/DDBJ databases">
        <title>Expanding the genomic diversity of Burkholderia species for the development of highly accurate diagnostics.</title>
        <authorList>
            <person name="Sahl J."/>
            <person name="Keim P."/>
            <person name="Wagner D."/>
        </authorList>
    </citation>
    <scope>NUCLEOTIDE SEQUENCE [LARGE SCALE GENOMIC DNA]</scope>
    <source>
        <strain evidence="10 11">TSV85</strain>
    </source>
</reference>
<feature type="domain" description="Enolpyruvate transferase" evidence="9">
    <location>
        <begin position="6"/>
        <end position="427"/>
    </location>
</feature>
<keyword evidence="4" id="KW-0028">Amino-acid biosynthesis</keyword>
<evidence type="ECO:0000256" key="5">
    <source>
        <dbReference type="ARBA" id="ARBA00022679"/>
    </source>
</evidence>
<dbReference type="OrthoDB" id="9809920at2"/>
<gene>
    <name evidence="10" type="ORF">WS67_13695</name>
</gene>
<dbReference type="SUPFAM" id="SSF55205">
    <property type="entry name" value="EPT/RTPC-like"/>
    <property type="match status" value="1"/>
</dbReference>
<dbReference type="InterPro" id="IPR036968">
    <property type="entry name" value="Enolpyruvate_Tfrase_sf"/>
</dbReference>
<evidence type="ECO:0000256" key="7">
    <source>
        <dbReference type="ARBA" id="ARBA00030046"/>
    </source>
</evidence>
<dbReference type="GO" id="GO:0009073">
    <property type="term" value="P:aromatic amino acid family biosynthetic process"/>
    <property type="evidence" value="ECO:0007669"/>
    <property type="project" value="UniProtKB-KW"/>
</dbReference>
<comment type="similarity">
    <text evidence="2">Belongs to the EPSP synthase family.</text>
</comment>
<dbReference type="InterPro" id="IPR013792">
    <property type="entry name" value="RNA3'P_cycl/enolpyr_Trfase_a/b"/>
</dbReference>
<sequence>MYLRVEPIKTLGRDMRVPASKPETQRAIIAASLAQGISTVRNDLRCVETETMKTACRKLGATIDETAGALTITGTGGRFSNDVHVIDAQGSGLVFRTMMALSSMRGIPTILTGDATLRRRVMKPLFDALHVLGANFTYLGDEGKAPVINWGKALDGSHCTLAGDISSQFVTALLMTAPLAQRSIDIRMTPPVLSQSYIDQTLDFMKLAGLDVQASPDYTAYRVSPGAYRAFDTHINADFTSLSYLLMACALFPGAYRIAGIQQETLQGEKLFIDIVEALGVRLRYAPGHILEVDSSNAGLEGNFEFDVSSGPNIIPTLVALSLFVKGKLTVRGGSVTRFHKSSRIESMVGEVRKLGADIEIIRHPDGHTDGFVTRGRDRYAGGISLSSCGDHRNFMSLFVAALRFDNACNLDGYADVSCSFPDFIDQFRELGVESLAANHYYVAAADE</sequence>
<comment type="caution">
    <text evidence="10">The sequence shown here is derived from an EMBL/GenBank/DDBJ whole genome shotgun (WGS) entry which is preliminary data.</text>
</comment>
<dbReference type="PIRSF" id="PIRSF000505">
    <property type="entry name" value="EPSPS"/>
    <property type="match status" value="1"/>
</dbReference>
<dbReference type="PANTHER" id="PTHR21090">
    <property type="entry name" value="AROM/DEHYDROQUINATE SYNTHASE"/>
    <property type="match status" value="1"/>
</dbReference>
<dbReference type="GO" id="GO:0003866">
    <property type="term" value="F:3-phosphoshikimate 1-carboxyvinyltransferase activity"/>
    <property type="evidence" value="ECO:0007669"/>
    <property type="project" value="UniProtKB-EC"/>
</dbReference>
<dbReference type="PANTHER" id="PTHR21090:SF5">
    <property type="entry name" value="PENTAFUNCTIONAL AROM POLYPEPTIDE"/>
    <property type="match status" value="1"/>
</dbReference>
<dbReference type="GO" id="GO:0009423">
    <property type="term" value="P:chorismate biosynthetic process"/>
    <property type="evidence" value="ECO:0007669"/>
    <property type="project" value="UniProtKB-UniPathway"/>
</dbReference>